<protein>
    <submittedName>
        <fullName evidence="1">Uncharacterized protein</fullName>
    </submittedName>
</protein>
<gene>
    <name evidence="1" type="ORF">HHE01_08980</name>
</gene>
<name>A0A0K2Y7F1_HELHE</name>
<reference evidence="2" key="1">
    <citation type="submission" date="2014-12" db="EMBL/GenBank/DDBJ databases">
        <authorList>
            <person name="Smet A."/>
        </authorList>
    </citation>
    <scope>NUCLEOTIDE SEQUENCE [LARGE SCALE GENOMIC DNA]</scope>
</reference>
<dbReference type="AlphaFoldDB" id="A0A0K2Y7F1"/>
<organism evidence="1 2">
    <name type="scientific">Helicobacter heilmannii</name>
    <dbReference type="NCBI Taxonomy" id="35817"/>
    <lineage>
        <taxon>Bacteria</taxon>
        <taxon>Pseudomonadati</taxon>
        <taxon>Campylobacterota</taxon>
        <taxon>Epsilonproteobacteria</taxon>
        <taxon>Campylobacterales</taxon>
        <taxon>Helicobacteraceae</taxon>
        <taxon>Helicobacter</taxon>
    </lineage>
</organism>
<sequence>MHATPLTCSIKSNFFKSVATPQKSPTFKPHLSLKSLKLRFASKKAYIEKVKTFF</sequence>
<dbReference type="Proteomes" id="UP000046090">
    <property type="component" value="Unassembled WGS sequence"/>
</dbReference>
<proteinExistence type="predicted"/>
<keyword evidence="2" id="KW-1185">Reference proteome</keyword>
<evidence type="ECO:0000313" key="1">
    <source>
        <dbReference type="EMBL" id="CRI34052.1"/>
    </source>
</evidence>
<dbReference type="EMBL" id="CDMK01000001">
    <property type="protein sequence ID" value="CRI34052.1"/>
    <property type="molecule type" value="Genomic_DNA"/>
</dbReference>
<accession>A0A0K2Y7F1</accession>
<evidence type="ECO:0000313" key="2">
    <source>
        <dbReference type="Proteomes" id="UP000046090"/>
    </source>
</evidence>